<reference evidence="2" key="1">
    <citation type="submission" date="2023-11" db="EMBL/GenBank/DDBJ databases">
        <title>Genome assemblies of two species of porcelain crab, Petrolisthes cinctipes and Petrolisthes manimaculis (Anomura: Porcellanidae).</title>
        <authorList>
            <person name="Angst P."/>
        </authorList>
    </citation>
    <scope>NUCLEOTIDE SEQUENCE</scope>
    <source>
        <strain evidence="2">PB745_02</strain>
        <tissue evidence="2">Gill</tissue>
    </source>
</reference>
<name>A0AAE1PEP5_9EUCA</name>
<proteinExistence type="predicted"/>
<feature type="compositionally biased region" description="Gly residues" evidence="1">
    <location>
        <begin position="29"/>
        <end position="40"/>
    </location>
</feature>
<organism evidence="2 3">
    <name type="scientific">Petrolisthes manimaculis</name>
    <dbReference type="NCBI Taxonomy" id="1843537"/>
    <lineage>
        <taxon>Eukaryota</taxon>
        <taxon>Metazoa</taxon>
        <taxon>Ecdysozoa</taxon>
        <taxon>Arthropoda</taxon>
        <taxon>Crustacea</taxon>
        <taxon>Multicrustacea</taxon>
        <taxon>Malacostraca</taxon>
        <taxon>Eumalacostraca</taxon>
        <taxon>Eucarida</taxon>
        <taxon>Decapoda</taxon>
        <taxon>Pleocyemata</taxon>
        <taxon>Anomura</taxon>
        <taxon>Galatheoidea</taxon>
        <taxon>Porcellanidae</taxon>
        <taxon>Petrolisthes</taxon>
    </lineage>
</organism>
<evidence type="ECO:0000313" key="3">
    <source>
        <dbReference type="Proteomes" id="UP001292094"/>
    </source>
</evidence>
<evidence type="ECO:0000256" key="1">
    <source>
        <dbReference type="SAM" id="MobiDB-lite"/>
    </source>
</evidence>
<feature type="compositionally biased region" description="Basic and acidic residues" evidence="1">
    <location>
        <begin position="55"/>
        <end position="67"/>
    </location>
</feature>
<feature type="compositionally biased region" description="Basic and acidic residues" evidence="1">
    <location>
        <begin position="76"/>
        <end position="108"/>
    </location>
</feature>
<dbReference type="EMBL" id="JAWZYT010002042">
    <property type="protein sequence ID" value="KAK4307044.1"/>
    <property type="molecule type" value="Genomic_DNA"/>
</dbReference>
<dbReference type="AlphaFoldDB" id="A0AAE1PEP5"/>
<evidence type="ECO:0000313" key="2">
    <source>
        <dbReference type="EMBL" id="KAK4307044.1"/>
    </source>
</evidence>
<protein>
    <submittedName>
        <fullName evidence="2">Uncharacterized protein</fullName>
    </submittedName>
</protein>
<keyword evidence="3" id="KW-1185">Reference proteome</keyword>
<feature type="compositionally biased region" description="Basic and acidic residues" evidence="1">
    <location>
        <begin position="17"/>
        <end position="28"/>
    </location>
</feature>
<gene>
    <name evidence="2" type="ORF">Pmani_021165</name>
</gene>
<sequence>MKKLSWEWGGLGGAGRDGAEYSRAERVRGGVGWGGAGRDGAGAERGSLRGTRQAPEIKRNGAERDLTQEGQTGDDMVLRGKKENGLGKRSKQEKQGRGYIRKEKQEGE</sequence>
<comment type="caution">
    <text evidence="2">The sequence shown here is derived from an EMBL/GenBank/DDBJ whole genome shotgun (WGS) entry which is preliminary data.</text>
</comment>
<dbReference type="Proteomes" id="UP001292094">
    <property type="component" value="Unassembled WGS sequence"/>
</dbReference>
<accession>A0AAE1PEP5</accession>
<feature type="region of interest" description="Disordered" evidence="1">
    <location>
        <begin position="1"/>
        <end position="108"/>
    </location>
</feature>